<feature type="transmembrane region" description="Helical" evidence="1">
    <location>
        <begin position="124"/>
        <end position="146"/>
    </location>
</feature>
<dbReference type="Proteomes" id="UP001526166">
    <property type="component" value="Unassembled WGS sequence"/>
</dbReference>
<accession>A0ABT2ZYB3</accession>
<proteinExistence type="predicted"/>
<dbReference type="EMBL" id="JAOWKW010000004">
    <property type="protein sequence ID" value="MCV2878310.1"/>
    <property type="molecule type" value="Genomic_DNA"/>
</dbReference>
<dbReference type="RefSeq" id="WP_218631077.1">
    <property type="nucleotide sequence ID" value="NZ_JAHVAI010000014.1"/>
</dbReference>
<evidence type="ECO:0000313" key="2">
    <source>
        <dbReference type="EMBL" id="MCV2878310.1"/>
    </source>
</evidence>
<keyword evidence="1" id="KW-0812">Transmembrane</keyword>
<feature type="transmembrane region" description="Helical" evidence="1">
    <location>
        <begin position="55"/>
        <end position="79"/>
    </location>
</feature>
<keyword evidence="1" id="KW-1133">Transmembrane helix</keyword>
<sequence length="182" mass="20343">MSVSTTTFAERLKRIEASRENAKGNIILHVGENEMRVRSLEEVRRPSRVRELMQGALYSLNLVWAFLIGLFAVAFVVALQAHVFTLPQTASEMFGDGQIILSMALGTSFAYVLRWILRLRGRSLNVVQLVAVGFAVCSLHNLAFWMPEVSAVLFTPRWVEMYQASASPDTFVFRGTVIGFGV</sequence>
<evidence type="ECO:0000256" key="1">
    <source>
        <dbReference type="SAM" id="Phobius"/>
    </source>
</evidence>
<gene>
    <name evidence="2" type="ORF">OE699_05535</name>
</gene>
<evidence type="ECO:0000313" key="3">
    <source>
        <dbReference type="Proteomes" id="UP001526166"/>
    </source>
</evidence>
<feature type="transmembrane region" description="Helical" evidence="1">
    <location>
        <begin position="99"/>
        <end position="117"/>
    </location>
</feature>
<protein>
    <submittedName>
        <fullName evidence="2">Uncharacterized protein</fullName>
    </submittedName>
</protein>
<organism evidence="2 3">
    <name type="scientific">Sedimentimonas flavescens</name>
    <dbReference type="NCBI Taxonomy" id="2851012"/>
    <lineage>
        <taxon>Bacteria</taxon>
        <taxon>Pseudomonadati</taxon>
        <taxon>Pseudomonadota</taxon>
        <taxon>Alphaproteobacteria</taxon>
        <taxon>Rhodobacterales</taxon>
        <taxon>Rhodobacter group</taxon>
        <taxon>Sedimentimonas</taxon>
    </lineage>
</organism>
<keyword evidence="1" id="KW-0472">Membrane</keyword>
<name>A0ABT2ZYB3_9RHOB</name>
<comment type="caution">
    <text evidence="2">The sequence shown here is derived from an EMBL/GenBank/DDBJ whole genome shotgun (WGS) entry which is preliminary data.</text>
</comment>
<reference evidence="2 3" key="1">
    <citation type="submission" date="2022-10" db="EMBL/GenBank/DDBJ databases">
        <title>Sinirhodobacter sp. nov., isolated from ocean surface sediments.</title>
        <authorList>
            <person name="He W."/>
            <person name="Wang L."/>
            <person name="Zhang D.-F."/>
        </authorList>
    </citation>
    <scope>NUCLEOTIDE SEQUENCE [LARGE SCALE GENOMIC DNA]</scope>
    <source>
        <strain evidence="2 3">WL0115</strain>
    </source>
</reference>
<keyword evidence="3" id="KW-1185">Reference proteome</keyword>